<dbReference type="EMBL" id="QETA01000001">
    <property type="protein sequence ID" value="PWF24877.1"/>
    <property type="molecule type" value="Genomic_DNA"/>
</dbReference>
<name>A0A2V1K5N6_9BURK</name>
<dbReference type="Proteomes" id="UP000245212">
    <property type="component" value="Unassembled WGS sequence"/>
</dbReference>
<keyword evidence="2" id="KW-1185">Reference proteome</keyword>
<comment type="caution">
    <text evidence="1">The sequence shown here is derived from an EMBL/GenBank/DDBJ whole genome shotgun (WGS) entry which is preliminary data.</text>
</comment>
<reference evidence="2" key="1">
    <citation type="submission" date="2018-05" db="EMBL/GenBank/DDBJ databases">
        <authorList>
            <person name="Li Y."/>
        </authorList>
    </citation>
    <scope>NUCLEOTIDE SEQUENCE [LARGE SCALE GENOMIC DNA]</scope>
    <source>
        <strain evidence="2">3d-2-2</strain>
    </source>
</reference>
<gene>
    <name evidence="1" type="ORF">DD235_01475</name>
</gene>
<dbReference type="AlphaFoldDB" id="A0A2V1K5N6"/>
<proteinExistence type="predicted"/>
<evidence type="ECO:0000313" key="2">
    <source>
        <dbReference type="Proteomes" id="UP000245212"/>
    </source>
</evidence>
<accession>A0A2V1K5N6</accession>
<organism evidence="1 2">
    <name type="scientific">Corticimicrobacter populi</name>
    <dbReference type="NCBI Taxonomy" id="2175229"/>
    <lineage>
        <taxon>Bacteria</taxon>
        <taxon>Pseudomonadati</taxon>
        <taxon>Pseudomonadota</taxon>
        <taxon>Betaproteobacteria</taxon>
        <taxon>Burkholderiales</taxon>
        <taxon>Alcaligenaceae</taxon>
        <taxon>Corticimicrobacter</taxon>
    </lineage>
</organism>
<evidence type="ECO:0000313" key="1">
    <source>
        <dbReference type="EMBL" id="PWF24877.1"/>
    </source>
</evidence>
<dbReference type="RefSeq" id="WP_109060281.1">
    <property type="nucleotide sequence ID" value="NZ_QETA01000001.1"/>
</dbReference>
<sequence length="236" mass="26734">MNKTLSFRNHLATSHRQLSQEHLALVRQYAQVQRRCSDLLQAQAAEIARLQAEQMRLHARLVIRDTALMWAQQDMASMQDMHPGLERRRTLLRRIGDLMQQVQHLVRERNLRRMGQGYAAVAAPDMSSFEAAVPAAPQASAQRQVECDPSGLEDEASMVSEAGTSHRLVAESRDLHDEHLFIESLAAADMVICQTGCVSQGDYWRVQDHCRRTGKMCVMIESGKPIHVLRKEAEIE</sequence>
<protein>
    <submittedName>
        <fullName evidence="1">DUF2325 domain-containing protein</fullName>
    </submittedName>
</protein>